<sequence length="104" mass="11394">MGFERLLFMDIDVFPVSSPAALLGCRGAVCAPTAASEWRNEGVVINTGVMVVEPGAVVSEQLGKASREITGSYNKGDQGFLNLFFVEWCVRPERLRGRALPRDY</sequence>
<dbReference type="AlphaFoldDB" id="A0A813L0Y6"/>
<dbReference type="PANTHER" id="PTHR11183">
    <property type="entry name" value="GLYCOGENIN SUBFAMILY MEMBER"/>
    <property type="match status" value="1"/>
</dbReference>
<dbReference type="EMBL" id="CAJNNV010030725">
    <property type="protein sequence ID" value="CAE8633328.1"/>
    <property type="molecule type" value="Genomic_DNA"/>
</dbReference>
<evidence type="ECO:0000313" key="4">
    <source>
        <dbReference type="Proteomes" id="UP000654075"/>
    </source>
</evidence>
<comment type="caution">
    <text evidence="2">The sequence shown here is derived from an EMBL/GenBank/DDBJ whole genome shotgun (WGS) entry which is preliminary data.</text>
</comment>
<dbReference type="SUPFAM" id="SSF53448">
    <property type="entry name" value="Nucleotide-diphospho-sugar transferases"/>
    <property type="match status" value="1"/>
</dbReference>
<dbReference type="Proteomes" id="UP000626109">
    <property type="component" value="Unassembled WGS sequence"/>
</dbReference>
<dbReference type="InterPro" id="IPR050587">
    <property type="entry name" value="GNT1/Glycosyltrans_8"/>
</dbReference>
<dbReference type="OrthoDB" id="2014201at2759"/>
<proteinExistence type="predicted"/>
<evidence type="ECO:0000313" key="1">
    <source>
        <dbReference type="EMBL" id="CAE8633328.1"/>
    </source>
</evidence>
<name>A0A813L0Y6_POLGL</name>
<organism evidence="2 3">
    <name type="scientific">Polarella glacialis</name>
    <name type="common">Dinoflagellate</name>
    <dbReference type="NCBI Taxonomy" id="89957"/>
    <lineage>
        <taxon>Eukaryota</taxon>
        <taxon>Sar</taxon>
        <taxon>Alveolata</taxon>
        <taxon>Dinophyceae</taxon>
        <taxon>Suessiales</taxon>
        <taxon>Suessiaceae</taxon>
        <taxon>Polarella</taxon>
    </lineage>
</organism>
<keyword evidence="4" id="KW-1185">Reference proteome</keyword>
<dbReference type="Proteomes" id="UP000654075">
    <property type="component" value="Unassembled WGS sequence"/>
</dbReference>
<reference evidence="2" key="1">
    <citation type="submission" date="2021-02" db="EMBL/GenBank/DDBJ databases">
        <authorList>
            <person name="Dougan E. K."/>
            <person name="Rhodes N."/>
            <person name="Thang M."/>
            <person name="Chan C."/>
        </authorList>
    </citation>
    <scope>NUCLEOTIDE SEQUENCE</scope>
</reference>
<dbReference type="PROSITE" id="PS51257">
    <property type="entry name" value="PROKAR_LIPOPROTEIN"/>
    <property type="match status" value="1"/>
</dbReference>
<protein>
    <submittedName>
        <fullName evidence="2">Uncharacterized protein</fullName>
    </submittedName>
</protein>
<evidence type="ECO:0000313" key="2">
    <source>
        <dbReference type="EMBL" id="CAE8717503.1"/>
    </source>
</evidence>
<evidence type="ECO:0000313" key="3">
    <source>
        <dbReference type="Proteomes" id="UP000626109"/>
    </source>
</evidence>
<gene>
    <name evidence="1" type="ORF">PGLA1383_LOCUS49237</name>
    <name evidence="2" type="ORF">PGLA2088_LOCUS39567</name>
</gene>
<dbReference type="Gene3D" id="3.90.550.10">
    <property type="entry name" value="Spore Coat Polysaccharide Biosynthesis Protein SpsA, Chain A"/>
    <property type="match status" value="1"/>
</dbReference>
<accession>A0A813L0Y6</accession>
<dbReference type="InterPro" id="IPR029044">
    <property type="entry name" value="Nucleotide-diphossugar_trans"/>
</dbReference>
<dbReference type="EMBL" id="CAJNNW010033170">
    <property type="protein sequence ID" value="CAE8717503.1"/>
    <property type="molecule type" value="Genomic_DNA"/>
</dbReference>